<dbReference type="GO" id="GO:0008270">
    <property type="term" value="F:zinc ion binding"/>
    <property type="evidence" value="ECO:0007669"/>
    <property type="project" value="UniProtKB-KW"/>
</dbReference>
<dbReference type="InterPro" id="IPR013083">
    <property type="entry name" value="Znf_RING/FYVE/PHD"/>
</dbReference>
<dbReference type="GO" id="GO:0009267">
    <property type="term" value="P:cellular response to starvation"/>
    <property type="evidence" value="ECO:0007669"/>
    <property type="project" value="TreeGrafter"/>
</dbReference>
<dbReference type="GO" id="GO:0016236">
    <property type="term" value="P:macroautophagy"/>
    <property type="evidence" value="ECO:0007669"/>
    <property type="project" value="TreeGrafter"/>
</dbReference>
<dbReference type="Gene3D" id="3.30.40.10">
    <property type="entry name" value="Zinc/RING finger domain, C3HC4 (zinc finger)"/>
    <property type="match status" value="1"/>
</dbReference>
<dbReference type="Pfam" id="PF23411">
    <property type="entry name" value="Beta-prop_Vps41"/>
    <property type="match status" value="1"/>
</dbReference>
<dbReference type="STRING" id="1036808.A0A0C3E089"/>
<feature type="domain" description="RING-type" evidence="10">
    <location>
        <begin position="928"/>
        <end position="1005"/>
    </location>
</feature>
<dbReference type="SMART" id="SM00320">
    <property type="entry name" value="WD40"/>
    <property type="match status" value="3"/>
</dbReference>
<evidence type="ECO:0000256" key="8">
    <source>
        <dbReference type="PROSITE-ProRule" id="PRU01006"/>
    </source>
</evidence>
<proteinExistence type="inferred from homology"/>
<dbReference type="InterPro" id="IPR057780">
    <property type="entry name" value="Beta-prop_Vps41"/>
</dbReference>
<evidence type="ECO:0000256" key="7">
    <source>
        <dbReference type="PROSITE-ProRule" id="PRU00175"/>
    </source>
</evidence>
<dbReference type="PROSITE" id="PS50089">
    <property type="entry name" value="ZF_RING_2"/>
    <property type="match status" value="1"/>
</dbReference>
<dbReference type="FunCoup" id="A0A0C3E089">
    <property type="interactions" value="301"/>
</dbReference>
<dbReference type="SMART" id="SM00299">
    <property type="entry name" value="CLH"/>
    <property type="match status" value="1"/>
</dbReference>
<evidence type="ECO:0000256" key="3">
    <source>
        <dbReference type="ARBA" id="ARBA00009582"/>
    </source>
</evidence>
<evidence type="ECO:0000313" key="11">
    <source>
        <dbReference type="EMBL" id="KIM61526.1"/>
    </source>
</evidence>
<dbReference type="Gene3D" id="1.25.40.10">
    <property type="entry name" value="Tetratricopeptide repeat domain"/>
    <property type="match status" value="1"/>
</dbReference>
<keyword evidence="12" id="KW-1185">Reference proteome</keyword>
<feature type="region of interest" description="Disordered" evidence="9">
    <location>
        <begin position="1"/>
        <end position="106"/>
    </location>
</feature>
<name>A0A0C3E089_9AGAM</name>
<dbReference type="InterPro" id="IPR036322">
    <property type="entry name" value="WD40_repeat_dom_sf"/>
</dbReference>
<dbReference type="PANTHER" id="PTHR12616:SF1">
    <property type="entry name" value="VACUOLAR PROTEIN SORTING-ASSOCIATED PROTEIN 41 HOMOLOG"/>
    <property type="match status" value="1"/>
</dbReference>
<dbReference type="InterPro" id="IPR000547">
    <property type="entry name" value="Clathrin_H-chain/VPS_repeat"/>
</dbReference>
<dbReference type="PIRSF" id="PIRSF028921">
    <property type="entry name" value="VPS41"/>
    <property type="match status" value="1"/>
</dbReference>
<dbReference type="Proteomes" id="UP000053989">
    <property type="component" value="Unassembled WGS sequence"/>
</dbReference>
<sequence length="1013" mass="113900">MASDTLCVVPDIHHSSPDEKSTPPLDDMGPEQTNGHTPVLHGHQQDGDIAEDSGGSDVDDDTVDEHTRSGTEREAEEGEDEDEDDEEEGEDEEDEEPTLKYERMPGPINDLLKKDSISALTVSNKLVACGTHSGIVHVLDLTGKRIKSFKPHQASVSDIEMDSTAEFVATASIDGQVVVQSLSTQESYMFDMKRPIRTVALEPNFAKKGTRAFVCGGLAGALVLREKGWLGHKETTLHTGEGPIWHVRWRTHLIAWANDLGVKIYDTQSQTRITYIDRGPDSPRADLFKCSLYWQDDTTLLIAWANHIQVARIRARPRTTATSSNANLPPLMAEVTASFPLDRMVSGILPHPMPSPVPPKENGSMISTATFTSFLVLVYEPPDDYGEEMTDDRARQARKTAERPELRIISRTGEDLSADEISVTGYKSWGCNDYLLAEVDMGGLESERSYLVGSPKDIVFVRPRDRRDHIAWLVDHRRYEEALDEAEKLGEDEQTDSAGSRIDAVYIGERYLKHLVGEGQFTKAARLCPKVCGQDVKRWEDWIFVFAQNRHLQSIIPFVPTEAPQLSRLVYEMLLGYFLNNDKEALLRTIRDWPKSIYDISAVIVAIQSELERIPMSSSLKTSSSDAILLMECLAELYTANRQPGKALQYFLRLRRPNVFELIREHNLFTDVQDQVLLLVEFDQELNEKRKEDGVNTAETPSEAISMLVDHTHSIPVDRVVQQLRARPLYLFLYLDALFKKDQNLASDFADIQVKLFAEYATSRLIEYLRASNYYNLEAAYSICRSRDLVPEMVFLLGRMGNNKQALTLIIERIGDVQQAIHFAKEQDDDDLWEDLLKYAETRPTFIRGLLENVGAEIDPIRLIRRIKNGLEIPGLKEALIKILHDFQLQISLLEGCQTILNGDCSDLAKIRQTGQNSGFFLSERATCPLCTEPLRRSPQDLLLLSLCRHIVHASCIDGVDDLPRYNDSGINAGIRVSPAHELSAKIAFASVVRAKVPYGCPVCRKRGDGHVC</sequence>
<dbReference type="SUPFAM" id="SSF50978">
    <property type="entry name" value="WD40 repeat-like"/>
    <property type="match status" value="1"/>
</dbReference>
<evidence type="ECO:0000256" key="1">
    <source>
        <dbReference type="ARBA" id="ARBA00004132"/>
    </source>
</evidence>
<dbReference type="PANTHER" id="PTHR12616">
    <property type="entry name" value="VACUOLAR PROTEIN SORTING VPS41"/>
    <property type="match status" value="1"/>
</dbReference>
<organism evidence="11 12">
    <name type="scientific">Scleroderma citrinum Foug A</name>
    <dbReference type="NCBI Taxonomy" id="1036808"/>
    <lineage>
        <taxon>Eukaryota</taxon>
        <taxon>Fungi</taxon>
        <taxon>Dikarya</taxon>
        <taxon>Basidiomycota</taxon>
        <taxon>Agaricomycotina</taxon>
        <taxon>Agaricomycetes</taxon>
        <taxon>Agaricomycetidae</taxon>
        <taxon>Boletales</taxon>
        <taxon>Sclerodermatineae</taxon>
        <taxon>Sclerodermataceae</taxon>
        <taxon>Scleroderma</taxon>
    </lineage>
</organism>
<dbReference type="GO" id="GO:0030136">
    <property type="term" value="C:clathrin-coated vesicle"/>
    <property type="evidence" value="ECO:0007669"/>
    <property type="project" value="UniProtKB-SubCell"/>
</dbReference>
<dbReference type="GO" id="GO:0006623">
    <property type="term" value="P:protein targeting to vacuole"/>
    <property type="evidence" value="ECO:0007669"/>
    <property type="project" value="InterPro"/>
</dbReference>
<evidence type="ECO:0000256" key="2">
    <source>
        <dbReference type="ARBA" id="ARBA00004603"/>
    </source>
</evidence>
<dbReference type="InterPro" id="IPR015943">
    <property type="entry name" value="WD40/YVTN_repeat-like_dom_sf"/>
</dbReference>
<evidence type="ECO:0000256" key="9">
    <source>
        <dbReference type="SAM" id="MobiDB-lite"/>
    </source>
</evidence>
<evidence type="ECO:0000256" key="5">
    <source>
        <dbReference type="ARBA" id="ARBA00022927"/>
    </source>
</evidence>
<evidence type="ECO:0000256" key="6">
    <source>
        <dbReference type="PIRNR" id="PIRNR028921"/>
    </source>
</evidence>
<dbReference type="GO" id="GO:0005770">
    <property type="term" value="C:late endosome"/>
    <property type="evidence" value="ECO:0007669"/>
    <property type="project" value="UniProtKB-SubCell"/>
</dbReference>
<dbReference type="Gene3D" id="2.130.10.10">
    <property type="entry name" value="YVTN repeat-like/Quinoprotein amine dehydrogenase"/>
    <property type="match status" value="1"/>
</dbReference>
<feature type="repeat" description="CHCR" evidence="8">
    <location>
        <begin position="705"/>
        <end position="849"/>
    </location>
</feature>
<dbReference type="InterPro" id="IPR016902">
    <property type="entry name" value="Vps41"/>
</dbReference>
<dbReference type="AlphaFoldDB" id="A0A0C3E089"/>
<dbReference type="GO" id="GO:0030897">
    <property type="term" value="C:HOPS complex"/>
    <property type="evidence" value="ECO:0007669"/>
    <property type="project" value="UniProtKB-UniRule"/>
</dbReference>
<feature type="compositionally biased region" description="Basic and acidic residues" evidence="9">
    <location>
        <begin position="11"/>
        <end position="21"/>
    </location>
</feature>
<accession>A0A0C3E089</accession>
<comment type="function">
    <text evidence="6">Required for vacuolar assembly and vacuolar traffic.</text>
</comment>
<dbReference type="FunFam" id="1.25.40.10:FF:000350">
    <property type="entry name" value="Vacuolar protein sorting-associated protein 41 homolog"/>
    <property type="match status" value="1"/>
</dbReference>
<dbReference type="Pfam" id="PF23556">
    <property type="entry name" value="TPR_Vps41"/>
    <property type="match status" value="1"/>
</dbReference>
<reference evidence="12" key="2">
    <citation type="submission" date="2015-01" db="EMBL/GenBank/DDBJ databases">
        <title>Evolutionary Origins and Diversification of the Mycorrhizal Mutualists.</title>
        <authorList>
            <consortium name="DOE Joint Genome Institute"/>
            <consortium name="Mycorrhizal Genomics Consortium"/>
            <person name="Kohler A."/>
            <person name="Kuo A."/>
            <person name="Nagy L.G."/>
            <person name="Floudas D."/>
            <person name="Copeland A."/>
            <person name="Barry K.W."/>
            <person name="Cichocki N."/>
            <person name="Veneault-Fourrey C."/>
            <person name="LaButti K."/>
            <person name="Lindquist E.A."/>
            <person name="Lipzen A."/>
            <person name="Lundell T."/>
            <person name="Morin E."/>
            <person name="Murat C."/>
            <person name="Riley R."/>
            <person name="Ohm R."/>
            <person name="Sun H."/>
            <person name="Tunlid A."/>
            <person name="Henrissat B."/>
            <person name="Grigoriev I.V."/>
            <person name="Hibbett D.S."/>
            <person name="Martin F."/>
        </authorList>
    </citation>
    <scope>NUCLEOTIDE SEQUENCE [LARGE SCALE GENOMIC DNA]</scope>
    <source>
        <strain evidence="12">Foug A</strain>
    </source>
</reference>
<comment type="subcellular location">
    <subcellularLocation>
        <location evidence="1">Cytoplasmic vesicle</location>
        <location evidence="1">Clathrin-coated vesicle</location>
    </subcellularLocation>
    <subcellularLocation>
        <location evidence="2">Late endosome</location>
    </subcellularLocation>
    <subcellularLocation>
        <location evidence="6">Vacuole</location>
    </subcellularLocation>
</comment>
<dbReference type="PROSITE" id="PS50236">
    <property type="entry name" value="CHCR"/>
    <property type="match status" value="1"/>
</dbReference>
<evidence type="ECO:0000313" key="12">
    <source>
        <dbReference type="Proteomes" id="UP000053989"/>
    </source>
</evidence>
<reference evidence="11 12" key="1">
    <citation type="submission" date="2014-04" db="EMBL/GenBank/DDBJ databases">
        <authorList>
            <consortium name="DOE Joint Genome Institute"/>
            <person name="Kuo A."/>
            <person name="Kohler A."/>
            <person name="Nagy L.G."/>
            <person name="Floudas D."/>
            <person name="Copeland A."/>
            <person name="Barry K.W."/>
            <person name="Cichocki N."/>
            <person name="Veneault-Fourrey C."/>
            <person name="LaButti K."/>
            <person name="Lindquist E.A."/>
            <person name="Lipzen A."/>
            <person name="Lundell T."/>
            <person name="Morin E."/>
            <person name="Murat C."/>
            <person name="Sun H."/>
            <person name="Tunlid A."/>
            <person name="Henrissat B."/>
            <person name="Grigoriev I.V."/>
            <person name="Hibbett D.S."/>
            <person name="Martin F."/>
            <person name="Nordberg H.P."/>
            <person name="Cantor M.N."/>
            <person name="Hua S.X."/>
        </authorList>
    </citation>
    <scope>NUCLEOTIDE SEQUENCE [LARGE SCALE GENOMIC DNA]</scope>
    <source>
        <strain evidence="11 12">Foug A</strain>
    </source>
</reference>
<comment type="similarity">
    <text evidence="3 6">Belongs to the VPS41 family.</text>
</comment>
<dbReference type="GO" id="GO:0000329">
    <property type="term" value="C:fungal-type vacuole membrane"/>
    <property type="evidence" value="ECO:0007669"/>
    <property type="project" value="UniProtKB-UniRule"/>
</dbReference>
<dbReference type="InterPro" id="IPR001680">
    <property type="entry name" value="WD40_rpt"/>
</dbReference>
<keyword evidence="7" id="KW-0479">Metal-binding</keyword>
<dbReference type="InterPro" id="IPR001841">
    <property type="entry name" value="Znf_RING"/>
</dbReference>
<keyword evidence="7" id="KW-0862">Zinc</keyword>
<keyword evidence="4 6" id="KW-0813">Transport</keyword>
<gene>
    <name evidence="11" type="ORF">SCLCIDRAFT_1215999</name>
</gene>
<keyword evidence="5 6" id="KW-0653">Protein transport</keyword>
<dbReference type="InterPro" id="IPR011990">
    <property type="entry name" value="TPR-like_helical_dom_sf"/>
</dbReference>
<dbReference type="GO" id="GO:0034058">
    <property type="term" value="P:endosomal vesicle fusion"/>
    <property type="evidence" value="ECO:0007669"/>
    <property type="project" value="UniProtKB-UniRule"/>
</dbReference>
<dbReference type="InterPro" id="IPR045111">
    <property type="entry name" value="Vps41/Vps8"/>
</dbReference>
<evidence type="ECO:0000256" key="4">
    <source>
        <dbReference type="ARBA" id="ARBA00022448"/>
    </source>
</evidence>
<feature type="compositionally biased region" description="Basic and acidic residues" evidence="9">
    <location>
        <begin position="64"/>
        <end position="73"/>
    </location>
</feature>
<protein>
    <recommendedName>
        <fullName evidence="6">Vacuolar protein sorting-associated protein 41</fullName>
    </recommendedName>
</protein>
<evidence type="ECO:0000259" key="10">
    <source>
        <dbReference type="PROSITE" id="PS50089"/>
    </source>
</evidence>
<dbReference type="EMBL" id="KN822051">
    <property type="protein sequence ID" value="KIM61526.1"/>
    <property type="molecule type" value="Genomic_DNA"/>
</dbReference>
<dbReference type="HOGENOM" id="CLU_001285_2_0_1"/>
<dbReference type="OrthoDB" id="244107at2759"/>
<dbReference type="InParanoid" id="A0A0C3E089"/>
<dbReference type="SMART" id="SM00184">
    <property type="entry name" value="RING"/>
    <property type="match status" value="1"/>
</dbReference>
<feature type="compositionally biased region" description="Acidic residues" evidence="9">
    <location>
        <begin position="74"/>
        <end position="96"/>
    </location>
</feature>
<keyword evidence="7" id="KW-0863">Zinc-finger</keyword>
<keyword evidence="6" id="KW-0926">Vacuole</keyword>
<dbReference type="GO" id="GO:0005794">
    <property type="term" value="C:Golgi apparatus"/>
    <property type="evidence" value="ECO:0007669"/>
    <property type="project" value="UniProtKB-SubCell"/>
</dbReference>